<evidence type="ECO:0000313" key="2">
    <source>
        <dbReference type="EMBL" id="TXB65733.1"/>
    </source>
</evidence>
<proteinExistence type="predicted"/>
<reference evidence="2 3" key="1">
    <citation type="submission" date="2019-08" db="EMBL/GenBank/DDBJ databases">
        <title>Genome of Vicingus serpentipes NCIMB 15042.</title>
        <authorList>
            <person name="Bowman J.P."/>
        </authorList>
    </citation>
    <scope>NUCLEOTIDE SEQUENCE [LARGE SCALE GENOMIC DNA]</scope>
    <source>
        <strain evidence="2 3">NCIMB 15042</strain>
    </source>
</reference>
<dbReference type="InterPro" id="IPR026341">
    <property type="entry name" value="T9SS_type_B"/>
</dbReference>
<dbReference type="PROSITE" id="PS51257">
    <property type="entry name" value="PROKAR_LIPOPROTEIN"/>
    <property type="match status" value="1"/>
</dbReference>
<dbReference type="OrthoDB" id="607469at2"/>
<protein>
    <submittedName>
        <fullName evidence="2">T9SS type B sorting domain-containing protein</fullName>
    </submittedName>
</protein>
<comment type="caution">
    <text evidence="2">The sequence shown here is derived from an EMBL/GenBank/DDBJ whole genome shotgun (WGS) entry which is preliminary data.</text>
</comment>
<dbReference type="Pfam" id="PF13573">
    <property type="entry name" value="SprB"/>
    <property type="match status" value="5"/>
</dbReference>
<feature type="signal peptide" evidence="1">
    <location>
        <begin position="1"/>
        <end position="22"/>
    </location>
</feature>
<dbReference type="AlphaFoldDB" id="A0A5C6RU36"/>
<dbReference type="NCBIfam" id="TIGR04131">
    <property type="entry name" value="Bac_Flav_CTERM"/>
    <property type="match status" value="1"/>
</dbReference>
<keyword evidence="1" id="KW-0732">Signal</keyword>
<dbReference type="InterPro" id="IPR025667">
    <property type="entry name" value="SprB_repeat"/>
</dbReference>
<keyword evidence="3" id="KW-1185">Reference proteome</keyword>
<sequence>MRLYKYIFVLVCLFFQVNLVSGACDFTSSEPVVIIPSGTHNSAVGYTQIYVLTDFNGDIIATSSTGNFGIQNFGSYNAYSINYDNSNAPVIPVVGVNISSINTGCYNISSALPITVCNTSVDSVCENSGNDIVIAMNPNYNFATGYNQILVMVDNATGNIVSIKNLDLITGSATFTTDAVTGELTLGNYTVYAVNYQTPETLATLGLLLGNAWPGTFGAACANSSGGDLIKVESCCGPITFDLDSTDLLCFNDFSGQINVSNINGGTPNYNFSIDNITYQTSTNFSNLDTGNYTVYIRDTLGCLDSSFTQINQPAELDLSFLVDSVRCFGGNTGQISVSLTGGSIPYNFNWSSSLNADSIESNLFAGLDTLNVTDNNGCSIDTIIEVYEPTNLVYSSNIINANCGVADGSIKINMSGGIPNYQYSLDNGVTFLPSDSFPNLSAGLYDVVVEDAKGCQFIIQENIINNGAPVIDSLIVINPLCNGQTGQINVYASGGTGIIQYNLDGGLFQTNNDFTNLIANTYTVNIEDENNCTLDSVVEIIEPSALNSQIQVTDVSCFGLNDGEISVTVSGGTSPYFYSWTSSANTDSTESNLFAGIDTLTVTDNSGCFFDSIITVNEPIDFTVDILVVDSIDCFGSDNGILSASVSPNPNDYQYNWVSPIVLNSPVITDLTTNIYTVVATNILTGCTDTNFIDLIEPEELVLTLDSNQQICIGQTAVLTSNVNGGTGVIGYNWNNGLPNNALQNVSPILTTEYTLNVTDENGCISDTLSVLISVRDSLHIVAFNDTTICEGSQVNISSLANGGDGNYNFNWSNGINTAQFNDSPNNSINYVVTLTDGCGSPAVYDTVKVVVNQLPIASFNRDEVEGCYPVSSAYFANAFDATNQYSWVLSNGDVVSNLDSLVADFNTPGCYDLTLNVTSAEGCVSNSTFLNAICVYDYPVASFESILNDDEFNSTLINFNNLSTGGTIFNWTFDSFGNSDLQDPSFEFPLTDSIGVYEVCLDVENIYGCSNSICDLIDIINEDLFFIPNTFTPDGDNRNDIFIPVISGYDRSNYQFQIFDRWGELIFETDDIDTGWDGVYKGTVVQQDVYVWKITAKKIKTQEIENYIGHVNVLK</sequence>
<name>A0A5C6RU36_9FLAO</name>
<dbReference type="EMBL" id="VOOS01000002">
    <property type="protein sequence ID" value="TXB65733.1"/>
    <property type="molecule type" value="Genomic_DNA"/>
</dbReference>
<evidence type="ECO:0000313" key="3">
    <source>
        <dbReference type="Proteomes" id="UP000321721"/>
    </source>
</evidence>
<dbReference type="Gene3D" id="2.40.10.10">
    <property type="entry name" value="Trypsin-like serine proteases"/>
    <property type="match status" value="2"/>
</dbReference>
<dbReference type="Gene3D" id="2.60.40.10">
    <property type="entry name" value="Immunoglobulins"/>
    <property type="match status" value="2"/>
</dbReference>
<evidence type="ECO:0000256" key="1">
    <source>
        <dbReference type="SAM" id="SignalP"/>
    </source>
</evidence>
<gene>
    <name evidence="2" type="ORF">FRY74_03980</name>
</gene>
<feature type="chain" id="PRO_5022729220" evidence="1">
    <location>
        <begin position="23"/>
        <end position="1117"/>
    </location>
</feature>
<organism evidence="2 3">
    <name type="scientific">Vicingus serpentipes</name>
    <dbReference type="NCBI Taxonomy" id="1926625"/>
    <lineage>
        <taxon>Bacteria</taxon>
        <taxon>Pseudomonadati</taxon>
        <taxon>Bacteroidota</taxon>
        <taxon>Flavobacteriia</taxon>
        <taxon>Flavobacteriales</taxon>
        <taxon>Vicingaceae</taxon>
        <taxon>Vicingus</taxon>
    </lineage>
</organism>
<accession>A0A5C6RU36</accession>
<dbReference type="RefSeq" id="WP_147098865.1">
    <property type="nucleotide sequence ID" value="NZ_VOOS01000002.1"/>
</dbReference>
<dbReference type="InterPro" id="IPR013783">
    <property type="entry name" value="Ig-like_fold"/>
</dbReference>
<dbReference type="SUPFAM" id="SSF49299">
    <property type="entry name" value="PKD domain"/>
    <property type="match status" value="1"/>
</dbReference>
<dbReference type="Pfam" id="PF13585">
    <property type="entry name" value="CHU_C"/>
    <property type="match status" value="1"/>
</dbReference>
<dbReference type="InterPro" id="IPR043504">
    <property type="entry name" value="Peptidase_S1_PA_chymotrypsin"/>
</dbReference>
<dbReference type="InterPro" id="IPR035986">
    <property type="entry name" value="PKD_dom_sf"/>
</dbReference>
<dbReference type="Proteomes" id="UP000321721">
    <property type="component" value="Unassembled WGS sequence"/>
</dbReference>